<keyword evidence="1" id="KW-0472">Membrane</keyword>
<dbReference type="InterPro" id="IPR045584">
    <property type="entry name" value="Pilin-like"/>
</dbReference>
<dbReference type="Gene3D" id="3.30.700.10">
    <property type="entry name" value="Glycoprotein, Type 4 Pilin"/>
    <property type="match status" value="1"/>
</dbReference>
<accession>A0A1J0GJK2</accession>
<reference evidence="3" key="1">
    <citation type="journal article" date="2016" name="Front. Microbiol.">
        <title>Complete Genome Sequence of Clostridium estertheticum DSM 8809, a Microbe Identified in Spoiled Vacuum Packed Beef.</title>
        <authorList>
            <person name="Yu Z."/>
            <person name="Gunn L."/>
            <person name="Brennan E."/>
            <person name="Reid R."/>
            <person name="Wall P.G."/>
            <person name="Gaora O.P."/>
            <person name="Hurley D."/>
            <person name="Bolton D."/>
            <person name="Fanning S."/>
        </authorList>
    </citation>
    <scope>NUCLEOTIDE SEQUENCE [LARGE SCALE GENOMIC DNA]</scope>
    <source>
        <strain evidence="3">DSM 8809</strain>
    </source>
</reference>
<evidence type="ECO:0000313" key="2">
    <source>
        <dbReference type="EMBL" id="APC41499.1"/>
    </source>
</evidence>
<evidence type="ECO:0008006" key="4">
    <source>
        <dbReference type="Google" id="ProtNLM"/>
    </source>
</evidence>
<dbReference type="Proteomes" id="UP000182569">
    <property type="component" value="Chromosome"/>
</dbReference>
<keyword evidence="3" id="KW-1185">Reference proteome</keyword>
<protein>
    <recommendedName>
        <fullName evidence="4">Prepilin-type N-terminal cleavage/methylation domain-containing protein</fullName>
    </recommendedName>
</protein>
<keyword evidence="1" id="KW-0812">Transmembrane</keyword>
<organism evidence="2 3">
    <name type="scientific">Clostridium estertheticum subsp. estertheticum</name>
    <dbReference type="NCBI Taxonomy" id="1552"/>
    <lineage>
        <taxon>Bacteria</taxon>
        <taxon>Bacillati</taxon>
        <taxon>Bacillota</taxon>
        <taxon>Clostridia</taxon>
        <taxon>Eubacteriales</taxon>
        <taxon>Clostridiaceae</taxon>
        <taxon>Clostridium</taxon>
    </lineage>
</organism>
<dbReference type="SUPFAM" id="SSF54523">
    <property type="entry name" value="Pili subunits"/>
    <property type="match status" value="1"/>
</dbReference>
<dbReference type="Pfam" id="PF07963">
    <property type="entry name" value="N_methyl"/>
    <property type="match status" value="1"/>
</dbReference>
<sequence length="139" mass="14529">MEMSLRRMDVIKKKKRKGFTLIELIVVIAILGILAAIAIPRLTGFTDQAKVAADKELSAVIAHSTEMLVANGTIVPGAGGTITVTQTNGVLVYTAAGITTPVAGVCTSLYTDLVGAKIYQQNMGSVITISAKGEVTHTN</sequence>
<dbReference type="PROSITE" id="PS00409">
    <property type="entry name" value="PROKAR_NTER_METHYL"/>
    <property type="match status" value="1"/>
</dbReference>
<gene>
    <name evidence="2" type="ORF">A7L45_16140</name>
</gene>
<evidence type="ECO:0000313" key="3">
    <source>
        <dbReference type="Proteomes" id="UP000182569"/>
    </source>
</evidence>
<name>A0A1J0GJK2_9CLOT</name>
<dbReference type="KEGG" id="ceu:A7L45_16140"/>
<dbReference type="STRING" id="1552.A7L45_16140"/>
<dbReference type="NCBIfam" id="TIGR02532">
    <property type="entry name" value="IV_pilin_GFxxxE"/>
    <property type="match status" value="1"/>
</dbReference>
<proteinExistence type="predicted"/>
<keyword evidence="1" id="KW-1133">Transmembrane helix</keyword>
<evidence type="ECO:0000256" key="1">
    <source>
        <dbReference type="SAM" id="Phobius"/>
    </source>
</evidence>
<dbReference type="InterPro" id="IPR012902">
    <property type="entry name" value="N_methyl_site"/>
</dbReference>
<dbReference type="RefSeq" id="WP_071613792.1">
    <property type="nucleotide sequence ID" value="NZ_CP015756.1"/>
</dbReference>
<dbReference type="EMBL" id="CP015756">
    <property type="protein sequence ID" value="APC41499.1"/>
    <property type="molecule type" value="Genomic_DNA"/>
</dbReference>
<feature type="transmembrane region" description="Helical" evidence="1">
    <location>
        <begin position="21"/>
        <end position="39"/>
    </location>
</feature>
<dbReference type="AlphaFoldDB" id="A0A1J0GJK2"/>
<dbReference type="PANTHER" id="PTHR30093">
    <property type="entry name" value="GENERAL SECRETION PATHWAY PROTEIN G"/>
    <property type="match status" value="1"/>
</dbReference>